<evidence type="ECO:0000313" key="1">
    <source>
        <dbReference type="EMBL" id="KAF2465691.1"/>
    </source>
</evidence>
<dbReference type="Proteomes" id="UP000799755">
    <property type="component" value="Unassembled WGS sequence"/>
</dbReference>
<keyword evidence="2" id="KW-1185">Reference proteome</keyword>
<dbReference type="EMBL" id="MU003528">
    <property type="protein sequence ID" value="KAF2465691.1"/>
    <property type="molecule type" value="Genomic_DNA"/>
</dbReference>
<accession>A0ACB6QFI8</accession>
<sequence length="184" mass="20471">MIASKILLFALPILPIYAASFECQWPGHCVGAQCSSYDDCSDDLTCEDGQCLVANAPVDPFTISLSTWNRHYCTFAPEGCHHDCEQWSRCYDFTDLLVTGEHFNVGTGNIQLEVRDEASNTLVWSTIGNAREDTGKVRGSFRMQTPLGASFALSETNAYVKVLDIESGQWSEPEYFAYLKDADQ</sequence>
<protein>
    <submittedName>
        <fullName evidence="1">Uncharacterized protein</fullName>
    </submittedName>
</protein>
<reference evidence="1" key="1">
    <citation type="journal article" date="2020" name="Stud. Mycol.">
        <title>101 Dothideomycetes genomes: a test case for predicting lifestyles and emergence of pathogens.</title>
        <authorList>
            <person name="Haridas S."/>
            <person name="Albert R."/>
            <person name="Binder M."/>
            <person name="Bloem J."/>
            <person name="Labutti K."/>
            <person name="Salamov A."/>
            <person name="Andreopoulos B."/>
            <person name="Baker S."/>
            <person name="Barry K."/>
            <person name="Bills G."/>
            <person name="Bluhm B."/>
            <person name="Cannon C."/>
            <person name="Castanera R."/>
            <person name="Culley D."/>
            <person name="Daum C."/>
            <person name="Ezra D."/>
            <person name="Gonzalez J."/>
            <person name="Henrissat B."/>
            <person name="Kuo A."/>
            <person name="Liang C."/>
            <person name="Lipzen A."/>
            <person name="Lutzoni F."/>
            <person name="Magnuson J."/>
            <person name="Mondo S."/>
            <person name="Nolan M."/>
            <person name="Ohm R."/>
            <person name="Pangilinan J."/>
            <person name="Park H.-J."/>
            <person name="Ramirez L."/>
            <person name="Alfaro M."/>
            <person name="Sun H."/>
            <person name="Tritt A."/>
            <person name="Yoshinaga Y."/>
            <person name="Zwiers L.-H."/>
            <person name="Turgeon B."/>
            <person name="Goodwin S."/>
            <person name="Spatafora J."/>
            <person name="Crous P."/>
            <person name="Grigoriev I."/>
        </authorList>
    </citation>
    <scope>NUCLEOTIDE SEQUENCE</scope>
    <source>
        <strain evidence="1">ATCC 200398</strain>
    </source>
</reference>
<evidence type="ECO:0000313" key="2">
    <source>
        <dbReference type="Proteomes" id="UP000799755"/>
    </source>
</evidence>
<organism evidence="1 2">
    <name type="scientific">Lindgomyces ingoldianus</name>
    <dbReference type="NCBI Taxonomy" id="673940"/>
    <lineage>
        <taxon>Eukaryota</taxon>
        <taxon>Fungi</taxon>
        <taxon>Dikarya</taxon>
        <taxon>Ascomycota</taxon>
        <taxon>Pezizomycotina</taxon>
        <taxon>Dothideomycetes</taxon>
        <taxon>Pleosporomycetidae</taxon>
        <taxon>Pleosporales</taxon>
        <taxon>Lindgomycetaceae</taxon>
        <taxon>Lindgomyces</taxon>
    </lineage>
</organism>
<comment type="caution">
    <text evidence="1">The sequence shown here is derived from an EMBL/GenBank/DDBJ whole genome shotgun (WGS) entry which is preliminary data.</text>
</comment>
<proteinExistence type="predicted"/>
<name>A0ACB6QFI8_9PLEO</name>
<gene>
    <name evidence="1" type="ORF">BDR25DRAFT_306489</name>
</gene>